<dbReference type="InterPro" id="IPR002052">
    <property type="entry name" value="DNA_methylase_N6_adenine_CS"/>
</dbReference>
<dbReference type="GO" id="GO:0008170">
    <property type="term" value="F:N-methyltransferase activity"/>
    <property type="evidence" value="ECO:0007669"/>
    <property type="project" value="UniProtKB-ARBA"/>
</dbReference>
<dbReference type="AlphaFoldDB" id="A0A5K7ZBD0"/>
<accession>A0A5K7ZBD0</accession>
<gene>
    <name evidence="4" type="ORF">DSCW_65730</name>
</gene>
<dbReference type="InterPro" id="IPR007848">
    <property type="entry name" value="Small_mtfrase_dom"/>
</dbReference>
<proteinExistence type="predicted"/>
<evidence type="ECO:0000259" key="3">
    <source>
        <dbReference type="Pfam" id="PF05175"/>
    </source>
</evidence>
<dbReference type="PROSITE" id="PS00092">
    <property type="entry name" value="N6_MTASE"/>
    <property type="match status" value="1"/>
</dbReference>
<dbReference type="KEGG" id="dwd:DSCW_65730"/>
<dbReference type="PANTHER" id="PTHR47739:SF1">
    <property type="entry name" value="TRNA1(VAL) (ADENINE(37)-N6)-METHYLTRANSFERASE"/>
    <property type="match status" value="1"/>
</dbReference>
<dbReference type="GO" id="GO:0008757">
    <property type="term" value="F:S-adenosylmethionine-dependent methyltransferase activity"/>
    <property type="evidence" value="ECO:0007669"/>
    <property type="project" value="UniProtKB-ARBA"/>
</dbReference>
<evidence type="ECO:0000313" key="5">
    <source>
        <dbReference type="Proteomes" id="UP000427769"/>
    </source>
</evidence>
<dbReference type="GO" id="GO:0003676">
    <property type="term" value="F:nucleic acid binding"/>
    <property type="evidence" value="ECO:0007669"/>
    <property type="project" value="InterPro"/>
</dbReference>
<dbReference type="SUPFAM" id="SSF53335">
    <property type="entry name" value="S-adenosyl-L-methionine-dependent methyltransferases"/>
    <property type="match status" value="1"/>
</dbReference>
<dbReference type="RefSeq" id="WP_155307715.1">
    <property type="nucleotide sequence ID" value="NZ_AP021875.1"/>
</dbReference>
<dbReference type="Gene3D" id="3.40.50.150">
    <property type="entry name" value="Vaccinia Virus protein VP39"/>
    <property type="match status" value="1"/>
</dbReference>
<dbReference type="InterPro" id="IPR029063">
    <property type="entry name" value="SAM-dependent_MTases_sf"/>
</dbReference>
<name>A0A5K7ZBD0_9BACT</name>
<organism evidence="4 5">
    <name type="scientific">Desulfosarcina widdelii</name>
    <dbReference type="NCBI Taxonomy" id="947919"/>
    <lineage>
        <taxon>Bacteria</taxon>
        <taxon>Pseudomonadati</taxon>
        <taxon>Thermodesulfobacteriota</taxon>
        <taxon>Desulfobacteria</taxon>
        <taxon>Desulfobacterales</taxon>
        <taxon>Desulfosarcinaceae</taxon>
        <taxon>Desulfosarcina</taxon>
    </lineage>
</organism>
<keyword evidence="5" id="KW-1185">Reference proteome</keyword>
<sequence>MEPLTRDHFFNGNIVLKQPRSGYRFSIDAVILAHLAESSTGGTVLDLGTGCGVVPIMMAYRNPGLRVIGVEIQPSLAAVARENVAANGMTERVRIIEKDMDRLVLADIGGPVDLVVSNPPYRKLNSGRINLHSQKAIARHEIKVDLKTVLATARNVLNLAGRFCVIYPAVRTVDLLAALRQGGLEPKRLTMIHSTPGSPARLVAVTAIKGGGPELMVDPPLYLYHEDGTYTRAALAMFSEVRES</sequence>
<evidence type="ECO:0000313" key="4">
    <source>
        <dbReference type="EMBL" id="BBO79156.1"/>
    </source>
</evidence>
<keyword evidence="1 4" id="KW-0489">Methyltransferase</keyword>
<dbReference type="InterPro" id="IPR050210">
    <property type="entry name" value="tRNA_Adenine-N(6)_MTase"/>
</dbReference>
<dbReference type="GO" id="GO:0032259">
    <property type="term" value="P:methylation"/>
    <property type="evidence" value="ECO:0007669"/>
    <property type="project" value="UniProtKB-KW"/>
</dbReference>
<keyword evidence="4" id="KW-0808">Transferase</keyword>
<dbReference type="PANTHER" id="PTHR47739">
    <property type="entry name" value="TRNA1(VAL) (ADENINE(37)-N6)-METHYLTRANSFERASE"/>
    <property type="match status" value="1"/>
</dbReference>
<dbReference type="Pfam" id="PF05175">
    <property type="entry name" value="MTS"/>
    <property type="match status" value="1"/>
</dbReference>
<feature type="domain" description="Methyltransferase small" evidence="3">
    <location>
        <begin position="30"/>
        <end position="126"/>
    </location>
</feature>
<dbReference type="CDD" id="cd02440">
    <property type="entry name" value="AdoMet_MTases"/>
    <property type="match status" value="1"/>
</dbReference>
<protein>
    <submittedName>
        <fullName evidence="4">SAM-dependent methyltransferase</fullName>
    </submittedName>
</protein>
<keyword evidence="2" id="KW-0949">S-adenosyl-L-methionine</keyword>
<dbReference type="OrthoDB" id="5489421at2"/>
<dbReference type="EMBL" id="AP021875">
    <property type="protein sequence ID" value="BBO79156.1"/>
    <property type="molecule type" value="Genomic_DNA"/>
</dbReference>
<reference evidence="4 5" key="1">
    <citation type="submission" date="2019-11" db="EMBL/GenBank/DDBJ databases">
        <title>Comparative genomics of hydrocarbon-degrading Desulfosarcina strains.</title>
        <authorList>
            <person name="Watanabe M."/>
            <person name="Kojima H."/>
            <person name="Fukui M."/>
        </authorList>
    </citation>
    <scope>NUCLEOTIDE SEQUENCE [LARGE SCALE GENOMIC DNA]</scope>
    <source>
        <strain evidence="4 5">PP31</strain>
    </source>
</reference>
<evidence type="ECO:0000256" key="2">
    <source>
        <dbReference type="ARBA" id="ARBA00022691"/>
    </source>
</evidence>
<evidence type="ECO:0000256" key="1">
    <source>
        <dbReference type="ARBA" id="ARBA00022603"/>
    </source>
</evidence>
<dbReference type="Proteomes" id="UP000427769">
    <property type="component" value="Chromosome"/>
</dbReference>